<keyword evidence="2" id="KW-0560">Oxidoreductase</keyword>
<name>A0ABZ1HZ73_9PSEU</name>
<comment type="similarity">
    <text evidence="1">Belongs to the short-chain dehydrogenases/reductases (SDR) family.</text>
</comment>
<dbReference type="PANTHER" id="PTHR42760">
    <property type="entry name" value="SHORT-CHAIN DEHYDROGENASES/REDUCTASES FAMILY MEMBER"/>
    <property type="match status" value="1"/>
</dbReference>
<dbReference type="InterPro" id="IPR036291">
    <property type="entry name" value="NAD(P)-bd_dom_sf"/>
</dbReference>
<sequence length="255" mass="26223">MNAGYAVVTGGAGGIGRAVAAALAEGGQAVVLADLDGAAAETAAKDLRERGHRALGVATDVRVRADLDGAIEAGRAEFGEVLRTFVNNAGYTELCDPLEITEQQWDSIMTVNARGVLFGLQAASAVMTEGAAIVNVSSSTARGPYVPSAHYAASKAAVLSLTMTFAARLAARRIRVNSVAPAIVDTELWDGFDAQIAAKEGLPLGEAKRTRIEQIPIGRAGTPADVARAVAFLADPANGFVTGECLHLTGGSFMQ</sequence>
<dbReference type="Gene3D" id="3.40.50.720">
    <property type="entry name" value="NAD(P)-binding Rossmann-like Domain"/>
    <property type="match status" value="1"/>
</dbReference>
<dbReference type="InterPro" id="IPR002347">
    <property type="entry name" value="SDR_fam"/>
</dbReference>
<evidence type="ECO:0000259" key="3">
    <source>
        <dbReference type="SMART" id="SM00822"/>
    </source>
</evidence>
<dbReference type="PRINTS" id="PR00081">
    <property type="entry name" value="GDHRDH"/>
</dbReference>
<dbReference type="PRINTS" id="PR00080">
    <property type="entry name" value="SDRFAMILY"/>
</dbReference>
<evidence type="ECO:0000256" key="1">
    <source>
        <dbReference type="ARBA" id="ARBA00006484"/>
    </source>
</evidence>
<dbReference type="InterPro" id="IPR057326">
    <property type="entry name" value="KR_dom"/>
</dbReference>
<dbReference type="EMBL" id="CP142149">
    <property type="protein sequence ID" value="WSE26801.1"/>
    <property type="molecule type" value="Genomic_DNA"/>
</dbReference>
<evidence type="ECO:0000256" key="2">
    <source>
        <dbReference type="ARBA" id="ARBA00023002"/>
    </source>
</evidence>
<feature type="domain" description="Ketoreductase" evidence="3">
    <location>
        <begin position="4"/>
        <end position="192"/>
    </location>
</feature>
<evidence type="ECO:0000313" key="5">
    <source>
        <dbReference type="Proteomes" id="UP001330812"/>
    </source>
</evidence>
<dbReference type="Proteomes" id="UP001330812">
    <property type="component" value="Chromosome"/>
</dbReference>
<gene>
    <name evidence="4" type="ORF">VSH64_28420</name>
</gene>
<dbReference type="SUPFAM" id="SSF51735">
    <property type="entry name" value="NAD(P)-binding Rossmann-fold domains"/>
    <property type="match status" value="1"/>
</dbReference>
<organism evidence="4 5">
    <name type="scientific">Amycolatopsis rhabdoformis</name>
    <dbReference type="NCBI Taxonomy" id="1448059"/>
    <lineage>
        <taxon>Bacteria</taxon>
        <taxon>Bacillati</taxon>
        <taxon>Actinomycetota</taxon>
        <taxon>Actinomycetes</taxon>
        <taxon>Pseudonocardiales</taxon>
        <taxon>Pseudonocardiaceae</taxon>
        <taxon>Amycolatopsis</taxon>
    </lineage>
</organism>
<dbReference type="Pfam" id="PF13561">
    <property type="entry name" value="adh_short_C2"/>
    <property type="match status" value="1"/>
</dbReference>
<dbReference type="PANTHER" id="PTHR42760:SF133">
    <property type="entry name" value="3-OXOACYL-[ACYL-CARRIER-PROTEIN] REDUCTASE"/>
    <property type="match status" value="1"/>
</dbReference>
<dbReference type="PROSITE" id="PS00061">
    <property type="entry name" value="ADH_SHORT"/>
    <property type="match status" value="1"/>
</dbReference>
<proteinExistence type="inferred from homology"/>
<dbReference type="SMART" id="SM00822">
    <property type="entry name" value="PKS_KR"/>
    <property type="match status" value="1"/>
</dbReference>
<evidence type="ECO:0000313" key="4">
    <source>
        <dbReference type="EMBL" id="WSE26801.1"/>
    </source>
</evidence>
<reference evidence="4 5" key="1">
    <citation type="journal article" date="2015" name="Int. J. Syst. Evol. Microbiol.">
        <title>Amycolatopsis rhabdoformis sp. nov., an actinomycete isolated from a tropical forest soil.</title>
        <authorList>
            <person name="Souza W.R."/>
            <person name="Silva R.E."/>
            <person name="Goodfellow M."/>
            <person name="Busarakam K."/>
            <person name="Figueiro F.S."/>
            <person name="Ferreira D."/>
            <person name="Rodrigues-Filho E."/>
            <person name="Moraes L.A.B."/>
            <person name="Zucchi T.D."/>
        </authorList>
    </citation>
    <scope>NUCLEOTIDE SEQUENCE [LARGE SCALE GENOMIC DNA]</scope>
    <source>
        <strain evidence="4 5">NCIMB 14900</strain>
    </source>
</reference>
<dbReference type="InterPro" id="IPR020904">
    <property type="entry name" value="Sc_DH/Rdtase_CS"/>
</dbReference>
<keyword evidence="5" id="KW-1185">Reference proteome</keyword>
<dbReference type="RefSeq" id="WP_326565783.1">
    <property type="nucleotide sequence ID" value="NZ_CP142149.1"/>
</dbReference>
<accession>A0ABZ1HZ73</accession>
<protein>
    <submittedName>
        <fullName evidence="4">SDR family oxidoreductase</fullName>
    </submittedName>
</protein>